<name>A0A2P2QAI3_RHIMU</name>
<sequence length="37" mass="4321">MDIITAVLHHRLQKLQSKFSTHRLLFQQNANCKGSQQ</sequence>
<protein>
    <submittedName>
        <fullName evidence="1">Uncharacterized protein</fullName>
    </submittedName>
</protein>
<dbReference type="EMBL" id="GGEC01083469">
    <property type="protein sequence ID" value="MBX63953.1"/>
    <property type="molecule type" value="Transcribed_RNA"/>
</dbReference>
<proteinExistence type="predicted"/>
<organism evidence="1">
    <name type="scientific">Rhizophora mucronata</name>
    <name type="common">Asiatic mangrove</name>
    <dbReference type="NCBI Taxonomy" id="61149"/>
    <lineage>
        <taxon>Eukaryota</taxon>
        <taxon>Viridiplantae</taxon>
        <taxon>Streptophyta</taxon>
        <taxon>Embryophyta</taxon>
        <taxon>Tracheophyta</taxon>
        <taxon>Spermatophyta</taxon>
        <taxon>Magnoliopsida</taxon>
        <taxon>eudicotyledons</taxon>
        <taxon>Gunneridae</taxon>
        <taxon>Pentapetalae</taxon>
        <taxon>rosids</taxon>
        <taxon>fabids</taxon>
        <taxon>Malpighiales</taxon>
        <taxon>Rhizophoraceae</taxon>
        <taxon>Rhizophora</taxon>
    </lineage>
</organism>
<dbReference type="AlphaFoldDB" id="A0A2P2QAI3"/>
<accession>A0A2P2QAI3</accession>
<reference evidence="1" key="1">
    <citation type="submission" date="2018-02" db="EMBL/GenBank/DDBJ databases">
        <title>Rhizophora mucronata_Transcriptome.</title>
        <authorList>
            <person name="Meera S.P."/>
            <person name="Sreeshan A."/>
            <person name="Augustine A."/>
        </authorList>
    </citation>
    <scope>NUCLEOTIDE SEQUENCE</scope>
    <source>
        <tissue evidence="1">Leaf</tissue>
    </source>
</reference>
<evidence type="ECO:0000313" key="1">
    <source>
        <dbReference type="EMBL" id="MBX63953.1"/>
    </source>
</evidence>